<dbReference type="GO" id="GO:0061671">
    <property type="term" value="C:Cbp3p-Cbp6 complex"/>
    <property type="evidence" value="ECO:0007669"/>
    <property type="project" value="InterPro"/>
</dbReference>
<dbReference type="GO" id="GO:0034551">
    <property type="term" value="P:mitochondrial respiratory chain complex III assembly"/>
    <property type="evidence" value="ECO:0007669"/>
    <property type="project" value="TreeGrafter"/>
</dbReference>
<sequence>MSTKIAYQHYLRALSRWPHDVLRPECRFQDVLRRRIDLRLLPKANQNGQDSLARSVVPKKINEKDELAQANSLYLLLEDRFCKKASL</sequence>
<dbReference type="EMBL" id="KE375024">
    <property type="protein sequence ID" value="EPQ65536.1"/>
    <property type="molecule type" value="Genomic_DNA"/>
</dbReference>
<reference evidence="2" key="1">
    <citation type="journal article" date="2013" name="Nat. Genet.">
        <title>The wheat powdery mildew genome shows the unique evolution of an obligate biotroph.</title>
        <authorList>
            <person name="Wicker T."/>
            <person name="Oberhaensli S."/>
            <person name="Parlange F."/>
            <person name="Buchmann J.P."/>
            <person name="Shatalina M."/>
            <person name="Roffler S."/>
            <person name="Ben-David R."/>
            <person name="Dolezel J."/>
            <person name="Simkova H."/>
            <person name="Schulze-Lefert P."/>
            <person name="Spanu P.D."/>
            <person name="Bruggmann R."/>
            <person name="Amselem J."/>
            <person name="Quesneville H."/>
            <person name="Ver Loren van Themaat E."/>
            <person name="Paape T."/>
            <person name="Shimizu K.K."/>
            <person name="Keller B."/>
        </authorList>
    </citation>
    <scope>NUCLEOTIDE SEQUENCE [LARGE SCALE GENOMIC DNA]</scope>
    <source>
        <strain evidence="2">96224</strain>
    </source>
</reference>
<accession>A0A656KLD6</accession>
<proteinExistence type="predicted"/>
<gene>
    <name evidence="1" type="ORF">BGT96224_2125</name>
</gene>
<dbReference type="InterPro" id="IPR037653">
    <property type="entry name" value="Cbp6"/>
</dbReference>
<organism evidence="1 2">
    <name type="scientific">Blumeria graminis f. sp. tritici 96224</name>
    <dbReference type="NCBI Taxonomy" id="1268274"/>
    <lineage>
        <taxon>Eukaryota</taxon>
        <taxon>Fungi</taxon>
        <taxon>Dikarya</taxon>
        <taxon>Ascomycota</taxon>
        <taxon>Pezizomycotina</taxon>
        <taxon>Leotiomycetes</taxon>
        <taxon>Erysiphales</taxon>
        <taxon>Erysiphaceae</taxon>
        <taxon>Blumeria</taxon>
    </lineage>
</organism>
<dbReference type="OrthoDB" id="2107880at2759"/>
<dbReference type="AlphaFoldDB" id="A0A656KLD6"/>
<dbReference type="Proteomes" id="UP000053110">
    <property type="component" value="Unassembled WGS sequence"/>
</dbReference>
<dbReference type="PANTHER" id="PTHR28250:SF1">
    <property type="entry name" value="CYTOCHROME B PRE-MRNA-PROCESSING PROTEIN 6"/>
    <property type="match status" value="1"/>
</dbReference>
<evidence type="ECO:0000313" key="2">
    <source>
        <dbReference type="Proteomes" id="UP000053110"/>
    </source>
</evidence>
<protein>
    <submittedName>
        <fullName evidence="1">Uncharacterized protein</fullName>
    </submittedName>
</protein>
<name>A0A656KLD6_BLUGR</name>
<dbReference type="GO" id="GO:0043022">
    <property type="term" value="F:ribosome binding"/>
    <property type="evidence" value="ECO:0007669"/>
    <property type="project" value="InterPro"/>
</dbReference>
<dbReference type="Pfam" id="PF20180">
    <property type="entry name" value="UQCC2_CBP6"/>
    <property type="match status" value="1"/>
</dbReference>
<evidence type="ECO:0000313" key="1">
    <source>
        <dbReference type="EMBL" id="EPQ65536.1"/>
    </source>
</evidence>
<dbReference type="PANTHER" id="PTHR28250">
    <property type="entry name" value="CYTOCHROME B PRE-MRNA-PROCESSING PROTEIN 6"/>
    <property type="match status" value="1"/>
</dbReference>